<feature type="non-terminal residue" evidence="1">
    <location>
        <position position="34"/>
    </location>
</feature>
<dbReference type="GO" id="GO:0008168">
    <property type="term" value="F:methyltransferase activity"/>
    <property type="evidence" value="ECO:0007669"/>
    <property type="project" value="UniProtKB-KW"/>
</dbReference>
<dbReference type="Proteomes" id="UP000074247">
    <property type="component" value="Unassembled WGS sequence"/>
</dbReference>
<accession>A0A139XLR9</accession>
<dbReference type="EMBL" id="AGQS02005661">
    <property type="protein sequence ID" value="KYF39725.1"/>
    <property type="molecule type" value="Genomic_DNA"/>
</dbReference>
<name>A0A139XLR9_TOXGO</name>
<organism evidence="1 2">
    <name type="scientific">Toxoplasma gondii ARI</name>
    <dbReference type="NCBI Taxonomy" id="1074872"/>
    <lineage>
        <taxon>Eukaryota</taxon>
        <taxon>Sar</taxon>
        <taxon>Alveolata</taxon>
        <taxon>Apicomplexa</taxon>
        <taxon>Conoidasida</taxon>
        <taxon>Coccidia</taxon>
        <taxon>Eucoccidiorida</taxon>
        <taxon>Eimeriorina</taxon>
        <taxon>Sarcocystidae</taxon>
        <taxon>Toxoplasma</taxon>
    </lineage>
</organism>
<dbReference type="EC" id="2.1.1.203" evidence="1"/>
<proteinExistence type="predicted"/>
<comment type="caution">
    <text evidence="1">The sequence shown here is derived from an EMBL/GenBank/DDBJ whole genome shotgun (WGS) entry which is preliminary data.</text>
</comment>
<gene>
    <name evidence="1" type="ORF">TGARI_294440C</name>
</gene>
<keyword evidence="1" id="KW-0489">Methyltransferase</keyword>
<evidence type="ECO:0000313" key="2">
    <source>
        <dbReference type="Proteomes" id="UP000074247"/>
    </source>
</evidence>
<reference evidence="1 2" key="1">
    <citation type="journal article" date="2016" name="Nat. Commun.">
        <title>Local admixture of amplified and diversified secreted pathogenesis determinants shapes mosaic Toxoplasma gondii genomes.</title>
        <authorList>
            <person name="Lorenzi H."/>
            <person name="Khan A."/>
            <person name="Behnke M.S."/>
            <person name="Namasivayam S."/>
            <person name="Swapna L.S."/>
            <person name="Hadjithomas M."/>
            <person name="Karamycheva S."/>
            <person name="Pinney D."/>
            <person name="Brunk B.P."/>
            <person name="Ajioka J.W."/>
            <person name="Ajzenberg D."/>
            <person name="Boothroyd J.C."/>
            <person name="Boyle J.P."/>
            <person name="Darde M.L."/>
            <person name="Diaz-Miranda M.A."/>
            <person name="Dubey J.P."/>
            <person name="Fritz H.M."/>
            <person name="Gennari S.M."/>
            <person name="Gregory B.D."/>
            <person name="Kim K."/>
            <person name="Saeij J.P."/>
            <person name="Su C."/>
            <person name="White M.W."/>
            <person name="Zhu X.Q."/>
            <person name="Howe D.K."/>
            <person name="Rosenthal B.M."/>
            <person name="Grigg M.E."/>
            <person name="Parkinson J."/>
            <person name="Liu L."/>
            <person name="Kissinger J.C."/>
            <person name="Roos D.S."/>
            <person name="Sibley L.D."/>
        </authorList>
    </citation>
    <scope>NUCLEOTIDE SEQUENCE [LARGE SCALE GENOMIC DNA]</scope>
    <source>
        <strain evidence="1 2">ARI</strain>
    </source>
</reference>
<feature type="non-terminal residue" evidence="1">
    <location>
        <position position="1"/>
    </location>
</feature>
<sequence length="34" mass="3534">IKDDADSRHASVACGEFSPGRREFAGASRPGTAN</sequence>
<dbReference type="VEuPathDB" id="ToxoDB:TGARI_294440C"/>
<keyword evidence="1" id="KW-0808">Transferase</keyword>
<protein>
    <submittedName>
        <fullName evidence="1">NOL1/NOP2/sun family protein</fullName>
        <ecNumber evidence="1">2.1.1.203</ecNumber>
    </submittedName>
</protein>
<dbReference type="GO" id="GO:0032259">
    <property type="term" value="P:methylation"/>
    <property type="evidence" value="ECO:0007669"/>
    <property type="project" value="UniProtKB-KW"/>
</dbReference>
<evidence type="ECO:0000313" key="1">
    <source>
        <dbReference type="EMBL" id="KYF39725.1"/>
    </source>
</evidence>
<dbReference type="AlphaFoldDB" id="A0A139XLR9"/>